<dbReference type="EMBL" id="NAJM01000037">
    <property type="protein sequence ID" value="RVX68488.1"/>
    <property type="molecule type" value="Genomic_DNA"/>
</dbReference>
<name>A0A438MXR1_EXOME</name>
<evidence type="ECO:0000313" key="4">
    <source>
        <dbReference type="EMBL" id="RVX68488.1"/>
    </source>
</evidence>
<dbReference type="AlphaFoldDB" id="A0A438MXR1"/>
<evidence type="ECO:0000256" key="2">
    <source>
        <dbReference type="ARBA" id="ARBA00023002"/>
    </source>
</evidence>
<evidence type="ECO:0000256" key="1">
    <source>
        <dbReference type="ARBA" id="ARBA00006484"/>
    </source>
</evidence>
<dbReference type="SUPFAM" id="SSF51735">
    <property type="entry name" value="NAD(P)-binding Rossmann-fold domains"/>
    <property type="match status" value="1"/>
</dbReference>
<dbReference type="PRINTS" id="PR00080">
    <property type="entry name" value="SDRFAMILY"/>
</dbReference>
<dbReference type="PRINTS" id="PR00081">
    <property type="entry name" value="GDHRDH"/>
</dbReference>
<proteinExistence type="inferred from homology"/>
<keyword evidence="2" id="KW-0560">Oxidoreductase</keyword>
<dbReference type="Proteomes" id="UP000288859">
    <property type="component" value="Unassembled WGS sequence"/>
</dbReference>
<dbReference type="InterPro" id="IPR036291">
    <property type="entry name" value="NAD(P)-bd_dom_sf"/>
</dbReference>
<dbReference type="InterPro" id="IPR002347">
    <property type="entry name" value="SDR_fam"/>
</dbReference>
<protein>
    <submittedName>
        <fullName evidence="4">Uncharacterized protein</fullName>
    </submittedName>
</protein>
<evidence type="ECO:0000313" key="5">
    <source>
        <dbReference type="Proteomes" id="UP000288859"/>
    </source>
</evidence>
<comment type="similarity">
    <text evidence="1 3">Belongs to the short-chain dehydrogenases/reductases (SDR) family.</text>
</comment>
<evidence type="ECO:0000256" key="3">
    <source>
        <dbReference type="RuleBase" id="RU000363"/>
    </source>
</evidence>
<gene>
    <name evidence="4" type="ORF">B0A52_07912</name>
</gene>
<reference evidence="4 5" key="1">
    <citation type="submission" date="2017-03" db="EMBL/GenBank/DDBJ databases">
        <title>Genomes of endolithic fungi from Antarctica.</title>
        <authorList>
            <person name="Coleine C."/>
            <person name="Masonjones S."/>
            <person name="Stajich J.E."/>
        </authorList>
    </citation>
    <scope>NUCLEOTIDE SEQUENCE [LARGE SCALE GENOMIC DNA]</scope>
    <source>
        <strain evidence="4 5">CCFEE 6314</strain>
    </source>
</reference>
<dbReference type="VEuPathDB" id="FungiDB:PV10_02229"/>
<dbReference type="InterPro" id="IPR051911">
    <property type="entry name" value="SDR_oxidoreductase"/>
</dbReference>
<accession>A0A438MXR1</accession>
<dbReference type="Gene3D" id="3.40.50.720">
    <property type="entry name" value="NAD(P)-binding Rossmann-like Domain"/>
    <property type="match status" value="1"/>
</dbReference>
<dbReference type="PANTHER" id="PTHR43976:SF16">
    <property type="entry name" value="SHORT-CHAIN DEHYDROGENASE_REDUCTASE FAMILY PROTEIN"/>
    <property type="match status" value="1"/>
</dbReference>
<sequence>MAQSPVWLITGASAGLGLALARYVLTQGHRVVATSRNLSKAGDVVGELEGMGAKWLTLDTGSSDSTIATAMQEAEGMFGQIDIVVNNAAYCVMGSTEDIHAQEVEDQMRVNFLGPLSIIRALLPGMRKRRSGVIVNISSIQGVAPAPANGIYAASKAALEAATDGLRVELEPFGIDVWLVLPGGFRTQFANAGVIIEPSEPYAASDHPVAKRLGFVKQLGAGAAIGDPNRAAQLMFDMVTGQGDTGKLVREKEMLRVFIGSDSWRLANLKVKDAAKTIDSSREMAATTDFQ</sequence>
<comment type="caution">
    <text evidence="4">The sequence shown here is derived from an EMBL/GenBank/DDBJ whole genome shotgun (WGS) entry which is preliminary data.</text>
</comment>
<dbReference type="PANTHER" id="PTHR43976">
    <property type="entry name" value="SHORT CHAIN DEHYDROGENASE"/>
    <property type="match status" value="1"/>
</dbReference>
<dbReference type="Pfam" id="PF00106">
    <property type="entry name" value="adh_short"/>
    <property type="match status" value="1"/>
</dbReference>
<dbReference type="GO" id="GO:0016491">
    <property type="term" value="F:oxidoreductase activity"/>
    <property type="evidence" value="ECO:0007669"/>
    <property type="project" value="UniProtKB-KW"/>
</dbReference>
<organism evidence="4 5">
    <name type="scientific">Exophiala mesophila</name>
    <name type="common">Black yeast-like fungus</name>
    <dbReference type="NCBI Taxonomy" id="212818"/>
    <lineage>
        <taxon>Eukaryota</taxon>
        <taxon>Fungi</taxon>
        <taxon>Dikarya</taxon>
        <taxon>Ascomycota</taxon>
        <taxon>Pezizomycotina</taxon>
        <taxon>Eurotiomycetes</taxon>
        <taxon>Chaetothyriomycetidae</taxon>
        <taxon>Chaetothyriales</taxon>
        <taxon>Herpotrichiellaceae</taxon>
        <taxon>Exophiala</taxon>
    </lineage>
</organism>
<dbReference type="OrthoDB" id="1274115at2759"/>